<organism evidence="1 2">
    <name type="scientific">Exophiala viscosa</name>
    <dbReference type="NCBI Taxonomy" id="2486360"/>
    <lineage>
        <taxon>Eukaryota</taxon>
        <taxon>Fungi</taxon>
        <taxon>Dikarya</taxon>
        <taxon>Ascomycota</taxon>
        <taxon>Pezizomycotina</taxon>
        <taxon>Eurotiomycetes</taxon>
        <taxon>Chaetothyriomycetidae</taxon>
        <taxon>Chaetothyriales</taxon>
        <taxon>Herpotrichiellaceae</taxon>
        <taxon>Exophiala</taxon>
    </lineage>
</organism>
<accession>A0AAN6IC79</accession>
<gene>
    <name evidence="1" type="ORF">EDD36DRAFT_465968</name>
</gene>
<sequence length="143" mass="15162">MATKLTCFNYPGYEATADAYGISAAVRTPPGSSIIAISGQTGSNLGEKFGTLEEQIVGAFKNADKALCAAVPELNSKEIWQCVFTMTFYLVGQLSSEVGMLLDSVAKSYLGDHRPAGTAVQVQALAYPDCFIEVQVQAAVKLD</sequence>
<dbReference type="EMBL" id="MU404355">
    <property type="protein sequence ID" value="KAI1612128.1"/>
    <property type="molecule type" value="Genomic_DNA"/>
</dbReference>
<protein>
    <submittedName>
        <fullName evidence="1">Uncharacterized protein</fullName>
    </submittedName>
</protein>
<comment type="caution">
    <text evidence="1">The sequence shown here is derived from an EMBL/GenBank/DDBJ whole genome shotgun (WGS) entry which is preliminary data.</text>
</comment>
<proteinExistence type="predicted"/>
<name>A0AAN6IC79_9EURO</name>
<dbReference type="Gene3D" id="3.30.1330.40">
    <property type="entry name" value="RutC-like"/>
    <property type="match status" value="1"/>
</dbReference>
<keyword evidence="2" id="KW-1185">Reference proteome</keyword>
<dbReference type="AlphaFoldDB" id="A0AAN6IC79"/>
<dbReference type="InterPro" id="IPR035959">
    <property type="entry name" value="RutC-like_sf"/>
</dbReference>
<dbReference type="Proteomes" id="UP001203852">
    <property type="component" value="Unassembled WGS sequence"/>
</dbReference>
<evidence type="ECO:0000313" key="1">
    <source>
        <dbReference type="EMBL" id="KAI1612128.1"/>
    </source>
</evidence>
<dbReference type="Pfam" id="PF01042">
    <property type="entry name" value="Ribonuc_L-PSP"/>
    <property type="match status" value="1"/>
</dbReference>
<evidence type="ECO:0000313" key="2">
    <source>
        <dbReference type="Proteomes" id="UP001203852"/>
    </source>
</evidence>
<reference evidence="1" key="1">
    <citation type="journal article" date="2022" name="bioRxiv">
        <title>Deciphering the potential niche of two novel black yeast fungi from a biological soil crust based on their genomes, phenotypes, and melanin regulation.</title>
        <authorList>
            <consortium name="DOE Joint Genome Institute"/>
            <person name="Carr E.C."/>
            <person name="Barton Q."/>
            <person name="Grambo S."/>
            <person name="Sullivan M."/>
            <person name="Renfro C.M."/>
            <person name="Kuo A."/>
            <person name="Pangilinan J."/>
            <person name="Lipzen A."/>
            <person name="Keymanesh K."/>
            <person name="Savage E."/>
            <person name="Barry K."/>
            <person name="Grigoriev I.V."/>
            <person name="Riekhof W.R."/>
            <person name="Harris S.S."/>
        </authorList>
    </citation>
    <scope>NUCLEOTIDE SEQUENCE</scope>
    <source>
        <strain evidence="1">JF 03-4F</strain>
    </source>
</reference>
<dbReference type="InterPro" id="IPR006175">
    <property type="entry name" value="YjgF/YER057c/UK114"/>
</dbReference>
<dbReference type="SUPFAM" id="SSF55298">
    <property type="entry name" value="YjgF-like"/>
    <property type="match status" value="1"/>
</dbReference>